<dbReference type="RefSeq" id="WP_258215898.1">
    <property type="nucleotide sequence ID" value="NZ_JANQBD010000019.1"/>
</dbReference>
<dbReference type="Proteomes" id="UP001300012">
    <property type="component" value="Unassembled WGS sequence"/>
</dbReference>
<reference evidence="1 2" key="1">
    <citation type="submission" date="2022-08" db="EMBL/GenBank/DDBJ databases">
        <title>Paenibacillus endoradicis sp. nov., Paenibacillus radicibacter sp. nov and Paenibacillus pararadicis sp. nov., three cold-adapted plant growth-promoting bacteria isolated from root of Larix gmelinii in Great Khingan.</title>
        <authorList>
            <person name="Xue H."/>
        </authorList>
    </citation>
    <scope>NUCLEOTIDE SEQUENCE [LARGE SCALE GENOMIC DNA]</scope>
    <source>
        <strain evidence="1 2">N5-1-1-5</strain>
    </source>
</reference>
<sequence>MAQQIDTNLLKKAEASSSIAKDMIAQAIEQSAANPTLCEEALKTASAEIAQAQTMVSQVYSSLQTAVQQPQS</sequence>
<name>A0ABT1YME8_9BACL</name>
<dbReference type="EMBL" id="JANQBD010000019">
    <property type="protein sequence ID" value="MCR8634336.1"/>
    <property type="molecule type" value="Genomic_DNA"/>
</dbReference>
<comment type="caution">
    <text evidence="1">The sequence shown here is derived from an EMBL/GenBank/DDBJ whole genome shotgun (WGS) entry which is preliminary data.</text>
</comment>
<evidence type="ECO:0000313" key="2">
    <source>
        <dbReference type="Proteomes" id="UP001300012"/>
    </source>
</evidence>
<evidence type="ECO:0000313" key="1">
    <source>
        <dbReference type="EMBL" id="MCR8634336.1"/>
    </source>
</evidence>
<organism evidence="1 2">
    <name type="scientific">Paenibacillus radicis</name>
    <name type="common">ex Xue et al. 2023</name>
    <dbReference type="NCBI Taxonomy" id="2972489"/>
    <lineage>
        <taxon>Bacteria</taxon>
        <taxon>Bacillati</taxon>
        <taxon>Bacillota</taxon>
        <taxon>Bacilli</taxon>
        <taxon>Bacillales</taxon>
        <taxon>Paenibacillaceae</taxon>
        <taxon>Paenibacillus</taxon>
    </lineage>
</organism>
<keyword evidence="2" id="KW-1185">Reference proteome</keyword>
<accession>A0ABT1YME8</accession>
<gene>
    <name evidence="1" type="ORF">NV381_24395</name>
</gene>
<protein>
    <submittedName>
        <fullName evidence="1">Uncharacterized protein</fullName>
    </submittedName>
</protein>
<proteinExistence type="predicted"/>